<dbReference type="RefSeq" id="WP_075442101.1">
    <property type="nucleotide sequence ID" value="NZ_FOQK01000003.1"/>
</dbReference>
<dbReference type="EMBL" id="FOQK01000003">
    <property type="protein sequence ID" value="SFH72213.1"/>
    <property type="molecule type" value="Genomic_DNA"/>
</dbReference>
<sequence length="157" mass="17848">MIIGSIDSLDDSHVRYPAMVQKALDYLREHDFTQLADGRYPIDGDKCVANLQRYTTRSYRECHPETHTKYVDIQFVVEGEEYMGWCPFSPDLTVLSPYDAEKDITFYESLIPESNIVLSPGRFAVLYPEDVHRPQGAVDDTPGKVTKVVVKIAVDCL</sequence>
<evidence type="ECO:0000313" key="2">
    <source>
        <dbReference type="Proteomes" id="UP000183639"/>
    </source>
</evidence>
<dbReference type="Pfam" id="PF04074">
    <property type="entry name" value="DUF386"/>
    <property type="match status" value="1"/>
</dbReference>
<dbReference type="InterPro" id="IPR037012">
    <property type="entry name" value="NanQ/TabA/YiaL_sf"/>
</dbReference>
<dbReference type="Proteomes" id="UP000183639">
    <property type="component" value="Unassembled WGS sequence"/>
</dbReference>
<dbReference type="InterPro" id="IPR004375">
    <property type="entry name" value="NanQ/TabA/YiaL"/>
</dbReference>
<dbReference type="PANTHER" id="PTHR34986">
    <property type="entry name" value="EVOLVED BETA-GALACTOSIDASE SUBUNIT BETA"/>
    <property type="match status" value="1"/>
</dbReference>
<name>A0A1I3CCQ7_SELRU</name>
<evidence type="ECO:0000313" key="1">
    <source>
        <dbReference type="EMBL" id="SFH72213.1"/>
    </source>
</evidence>
<dbReference type="SUPFAM" id="SSF51197">
    <property type="entry name" value="Clavaminate synthase-like"/>
    <property type="match status" value="1"/>
</dbReference>
<protein>
    <submittedName>
        <fullName evidence="1">YhcH/YjgK/YiaL family protein</fullName>
    </submittedName>
</protein>
<dbReference type="PANTHER" id="PTHR34986:SF1">
    <property type="entry name" value="PROTEIN YIAL"/>
    <property type="match status" value="1"/>
</dbReference>
<accession>A0A1I3CCQ7</accession>
<dbReference type="OrthoDB" id="9792756at2"/>
<dbReference type="GO" id="GO:0005829">
    <property type="term" value="C:cytosol"/>
    <property type="evidence" value="ECO:0007669"/>
    <property type="project" value="TreeGrafter"/>
</dbReference>
<dbReference type="NCBIfam" id="TIGR00022">
    <property type="entry name" value="YhcH/YjgK/YiaL family protein"/>
    <property type="match status" value="1"/>
</dbReference>
<dbReference type="AlphaFoldDB" id="A0A1I3CCQ7"/>
<reference evidence="1 2" key="1">
    <citation type="submission" date="2016-10" db="EMBL/GenBank/DDBJ databases">
        <authorList>
            <person name="de Groot N.N."/>
        </authorList>
    </citation>
    <scope>NUCLEOTIDE SEQUENCE [LARGE SCALE GENOMIC DNA]</scope>
    <source>
        <strain evidence="1 2">Z108</strain>
    </source>
</reference>
<gene>
    <name evidence="1" type="ORF">SAMN04487861_10352</name>
</gene>
<proteinExistence type="predicted"/>
<organism evidence="1 2">
    <name type="scientific">Selenomonas ruminantium</name>
    <dbReference type="NCBI Taxonomy" id="971"/>
    <lineage>
        <taxon>Bacteria</taxon>
        <taxon>Bacillati</taxon>
        <taxon>Bacillota</taxon>
        <taxon>Negativicutes</taxon>
        <taxon>Selenomonadales</taxon>
        <taxon>Selenomonadaceae</taxon>
        <taxon>Selenomonas</taxon>
    </lineage>
</organism>
<dbReference type="Gene3D" id="2.60.120.370">
    <property type="entry name" value="YhcH/YjgK/YiaL"/>
    <property type="match status" value="1"/>
</dbReference>